<protein>
    <submittedName>
        <fullName evidence="3">Uncharacterized protein</fullName>
    </submittedName>
</protein>
<feature type="region of interest" description="Disordered" evidence="1">
    <location>
        <begin position="89"/>
        <end position="141"/>
    </location>
</feature>
<dbReference type="RefSeq" id="XP_007311597.1">
    <property type="nucleotide sequence ID" value="XM_007311535.1"/>
</dbReference>
<gene>
    <name evidence="3" type="ORF">STEHIDRAFT_173167</name>
</gene>
<proteinExistence type="predicted"/>
<sequence>MSEATPFYPGDAAIRLRDNMVATFALVTFTFLLPVPSIPRTLWILLHPRDNSWWDLLLALINAGFLTVFLLNIGYATYFIRFPRKSPPRPAPAPSPIPPPPAPAPGSPAASILRSSTGTAPRSGSKLGLSPNTTPQRQLPFSSSISSSIAASDPYNLAKSYSLGFSDPNLSFATSTPSPTPSPLAAYKGRRGVGVARPLDGSLLARLTKASEDTDSEDEDGPASLLTRSHK</sequence>
<dbReference type="KEGG" id="shs:STEHIDRAFT_173167"/>
<name>R7RWT5_STEHR</name>
<evidence type="ECO:0000256" key="1">
    <source>
        <dbReference type="SAM" id="MobiDB-lite"/>
    </source>
</evidence>
<feature type="region of interest" description="Disordered" evidence="1">
    <location>
        <begin position="172"/>
        <end position="191"/>
    </location>
</feature>
<dbReference type="AlphaFoldDB" id="R7RWT5"/>
<evidence type="ECO:0000313" key="3">
    <source>
        <dbReference type="EMBL" id="EIM79295.1"/>
    </source>
</evidence>
<keyword evidence="4" id="KW-1185">Reference proteome</keyword>
<evidence type="ECO:0000256" key="2">
    <source>
        <dbReference type="SAM" id="Phobius"/>
    </source>
</evidence>
<feature type="compositionally biased region" description="Polar residues" evidence="1">
    <location>
        <begin position="113"/>
        <end position="122"/>
    </location>
</feature>
<dbReference type="EMBL" id="JH687406">
    <property type="protein sequence ID" value="EIM79295.1"/>
    <property type="molecule type" value="Genomic_DNA"/>
</dbReference>
<dbReference type="OrthoDB" id="3248709at2759"/>
<organism evidence="3 4">
    <name type="scientific">Stereum hirsutum (strain FP-91666)</name>
    <name type="common">White-rot fungus</name>
    <dbReference type="NCBI Taxonomy" id="721885"/>
    <lineage>
        <taxon>Eukaryota</taxon>
        <taxon>Fungi</taxon>
        <taxon>Dikarya</taxon>
        <taxon>Basidiomycota</taxon>
        <taxon>Agaricomycotina</taxon>
        <taxon>Agaricomycetes</taxon>
        <taxon>Russulales</taxon>
        <taxon>Stereaceae</taxon>
        <taxon>Stereum</taxon>
    </lineage>
</organism>
<feature type="compositionally biased region" description="Pro residues" evidence="1">
    <location>
        <begin position="89"/>
        <end position="106"/>
    </location>
</feature>
<keyword evidence="2" id="KW-1133">Transmembrane helix</keyword>
<dbReference type="GeneID" id="18804225"/>
<accession>R7RWT5</accession>
<keyword evidence="2" id="KW-0472">Membrane</keyword>
<feature type="region of interest" description="Disordered" evidence="1">
    <location>
        <begin position="207"/>
        <end position="231"/>
    </location>
</feature>
<dbReference type="Proteomes" id="UP000053927">
    <property type="component" value="Unassembled WGS sequence"/>
</dbReference>
<evidence type="ECO:0000313" key="4">
    <source>
        <dbReference type="Proteomes" id="UP000053927"/>
    </source>
</evidence>
<feature type="compositionally biased region" description="Polar residues" evidence="1">
    <location>
        <begin position="130"/>
        <end position="141"/>
    </location>
</feature>
<reference evidence="4" key="1">
    <citation type="journal article" date="2012" name="Science">
        <title>The Paleozoic origin of enzymatic lignin decomposition reconstructed from 31 fungal genomes.</title>
        <authorList>
            <person name="Floudas D."/>
            <person name="Binder M."/>
            <person name="Riley R."/>
            <person name="Barry K."/>
            <person name="Blanchette R.A."/>
            <person name="Henrissat B."/>
            <person name="Martinez A.T."/>
            <person name="Otillar R."/>
            <person name="Spatafora J.W."/>
            <person name="Yadav J.S."/>
            <person name="Aerts A."/>
            <person name="Benoit I."/>
            <person name="Boyd A."/>
            <person name="Carlson A."/>
            <person name="Copeland A."/>
            <person name="Coutinho P.M."/>
            <person name="de Vries R.P."/>
            <person name="Ferreira P."/>
            <person name="Findley K."/>
            <person name="Foster B."/>
            <person name="Gaskell J."/>
            <person name="Glotzer D."/>
            <person name="Gorecki P."/>
            <person name="Heitman J."/>
            <person name="Hesse C."/>
            <person name="Hori C."/>
            <person name="Igarashi K."/>
            <person name="Jurgens J.A."/>
            <person name="Kallen N."/>
            <person name="Kersten P."/>
            <person name="Kohler A."/>
            <person name="Kuees U."/>
            <person name="Kumar T.K.A."/>
            <person name="Kuo A."/>
            <person name="LaButti K."/>
            <person name="Larrondo L.F."/>
            <person name="Lindquist E."/>
            <person name="Ling A."/>
            <person name="Lombard V."/>
            <person name="Lucas S."/>
            <person name="Lundell T."/>
            <person name="Martin R."/>
            <person name="McLaughlin D.J."/>
            <person name="Morgenstern I."/>
            <person name="Morin E."/>
            <person name="Murat C."/>
            <person name="Nagy L.G."/>
            <person name="Nolan M."/>
            <person name="Ohm R.A."/>
            <person name="Patyshakuliyeva A."/>
            <person name="Rokas A."/>
            <person name="Ruiz-Duenas F.J."/>
            <person name="Sabat G."/>
            <person name="Salamov A."/>
            <person name="Samejima M."/>
            <person name="Schmutz J."/>
            <person name="Slot J.C."/>
            <person name="St John F."/>
            <person name="Stenlid J."/>
            <person name="Sun H."/>
            <person name="Sun S."/>
            <person name="Syed K."/>
            <person name="Tsang A."/>
            <person name="Wiebenga A."/>
            <person name="Young D."/>
            <person name="Pisabarro A."/>
            <person name="Eastwood D.C."/>
            <person name="Martin F."/>
            <person name="Cullen D."/>
            <person name="Grigoriev I.V."/>
            <person name="Hibbett D.S."/>
        </authorList>
    </citation>
    <scope>NUCLEOTIDE SEQUENCE [LARGE SCALE GENOMIC DNA]</scope>
    <source>
        <strain evidence="4">FP-91666</strain>
    </source>
</reference>
<feature type="transmembrane region" description="Helical" evidence="2">
    <location>
        <begin position="21"/>
        <end position="45"/>
    </location>
</feature>
<feature type="transmembrane region" description="Helical" evidence="2">
    <location>
        <begin position="57"/>
        <end position="80"/>
    </location>
</feature>
<dbReference type="OMA" id="LWILLHP"/>
<keyword evidence="2" id="KW-0812">Transmembrane</keyword>